<dbReference type="RefSeq" id="WP_344327456.1">
    <property type="nucleotide sequence ID" value="NZ_BAAASZ010000035.1"/>
</dbReference>
<dbReference type="Proteomes" id="UP001501638">
    <property type="component" value="Unassembled WGS sequence"/>
</dbReference>
<organism evidence="3 4">
    <name type="scientific">Streptomyces macrosporus</name>
    <dbReference type="NCBI Taxonomy" id="44032"/>
    <lineage>
        <taxon>Bacteria</taxon>
        <taxon>Bacillati</taxon>
        <taxon>Actinomycetota</taxon>
        <taxon>Actinomycetes</taxon>
        <taxon>Kitasatosporales</taxon>
        <taxon>Streptomycetaceae</taxon>
        <taxon>Streptomyces</taxon>
    </lineage>
</organism>
<feature type="compositionally biased region" description="Pro residues" evidence="1">
    <location>
        <begin position="407"/>
        <end position="418"/>
    </location>
</feature>
<dbReference type="SMART" id="SM00530">
    <property type="entry name" value="HTH_XRE"/>
    <property type="match status" value="1"/>
</dbReference>
<dbReference type="InterPro" id="IPR010982">
    <property type="entry name" value="Lambda_DNA-bd_dom_sf"/>
</dbReference>
<dbReference type="Gene3D" id="1.10.260.40">
    <property type="entry name" value="lambda repressor-like DNA-binding domains"/>
    <property type="match status" value="1"/>
</dbReference>
<dbReference type="PROSITE" id="PS50943">
    <property type="entry name" value="HTH_CROC1"/>
    <property type="match status" value="1"/>
</dbReference>
<evidence type="ECO:0000313" key="3">
    <source>
        <dbReference type="EMBL" id="GAA2459533.1"/>
    </source>
</evidence>
<sequence length="509" mass="55170">MHEGHLEREAALAELRERLADGLARARLTKTQLAQRAGLGRTTVQQAFRKDSPAPSAETVAALARVLRLPAEELLELRRAATGEARLPEDGEERGPGRPITEWEPHDLEVHPAGPAPGPAPAPGAAPGRVLPGYVRREHDQALDQAVQDVAEGRSRMLVLVGSSSTGKTRACWKAVQPLAARGWRLWHPFDPTRARAALEDLQRVRPRTVVWLNEAQHYLGDTRVGERIAAAVHDLLTDPGRAPVLVLGTLWPEYAKAYAALPAPGQPDPHSRVRELLASRTLTVPDTFTPEALRAAAVLAAGGDALPADALTRARDHGRLAQDLAGAPELLRRYQHGIPAARAVLEAAMDARRLGVGLHLLQAFLIDAAVDYLTDHDYDQLTDDRAEQAFADLAHPVHGKQAPYAGSPPAPGGLPVPRPRRPRLCRGRAGVPPRRPPRTARPPHPPRPVPARLLLTRRPHPSHPPRRPAPLLARRREKAGARKEPNGSAAPPPTPAAPWGTGVRLRQQ</sequence>
<feature type="domain" description="HTH cro/C1-type" evidence="2">
    <location>
        <begin position="12"/>
        <end position="74"/>
    </location>
</feature>
<dbReference type="InterPro" id="IPR001387">
    <property type="entry name" value="Cro/C1-type_HTH"/>
</dbReference>
<gene>
    <name evidence="3" type="ORF">GCM10010405_49690</name>
</gene>
<dbReference type="CDD" id="cd00093">
    <property type="entry name" value="HTH_XRE"/>
    <property type="match status" value="1"/>
</dbReference>
<feature type="compositionally biased region" description="Basic residues" evidence="1">
    <location>
        <begin position="456"/>
        <end position="467"/>
    </location>
</feature>
<protein>
    <recommendedName>
        <fullName evidence="2">HTH cro/C1-type domain-containing protein</fullName>
    </recommendedName>
</protein>
<evidence type="ECO:0000259" key="2">
    <source>
        <dbReference type="PROSITE" id="PS50943"/>
    </source>
</evidence>
<feature type="region of interest" description="Disordered" evidence="1">
    <location>
        <begin position="400"/>
        <end position="509"/>
    </location>
</feature>
<dbReference type="SUPFAM" id="SSF47413">
    <property type="entry name" value="lambda repressor-like DNA-binding domains"/>
    <property type="match status" value="1"/>
</dbReference>
<reference evidence="3 4" key="1">
    <citation type="journal article" date="2019" name="Int. J. Syst. Evol. Microbiol.">
        <title>The Global Catalogue of Microorganisms (GCM) 10K type strain sequencing project: providing services to taxonomists for standard genome sequencing and annotation.</title>
        <authorList>
            <consortium name="The Broad Institute Genomics Platform"/>
            <consortium name="The Broad Institute Genome Sequencing Center for Infectious Disease"/>
            <person name="Wu L."/>
            <person name="Ma J."/>
        </authorList>
    </citation>
    <scope>NUCLEOTIDE SEQUENCE [LARGE SCALE GENOMIC DNA]</scope>
    <source>
        <strain evidence="3 4">JCM 6305</strain>
    </source>
</reference>
<dbReference type="EMBL" id="BAAASZ010000035">
    <property type="protein sequence ID" value="GAA2459533.1"/>
    <property type="molecule type" value="Genomic_DNA"/>
</dbReference>
<accession>A0ABN3KKC4</accession>
<comment type="caution">
    <text evidence="3">The sequence shown here is derived from an EMBL/GenBank/DDBJ whole genome shotgun (WGS) entry which is preliminary data.</text>
</comment>
<evidence type="ECO:0000313" key="4">
    <source>
        <dbReference type="Proteomes" id="UP001501638"/>
    </source>
</evidence>
<feature type="region of interest" description="Disordered" evidence="1">
    <location>
        <begin position="80"/>
        <end position="105"/>
    </location>
</feature>
<proteinExistence type="predicted"/>
<evidence type="ECO:0000256" key="1">
    <source>
        <dbReference type="SAM" id="MobiDB-lite"/>
    </source>
</evidence>
<keyword evidence="4" id="KW-1185">Reference proteome</keyword>
<dbReference type="Pfam" id="PF01381">
    <property type="entry name" value="HTH_3"/>
    <property type="match status" value="1"/>
</dbReference>
<feature type="compositionally biased region" description="Pro residues" evidence="1">
    <location>
        <begin position="440"/>
        <end position="450"/>
    </location>
</feature>
<name>A0ABN3KKC4_9ACTN</name>